<feature type="domain" description="Response regulatory" evidence="3">
    <location>
        <begin position="14"/>
        <end position="128"/>
    </location>
</feature>
<evidence type="ECO:0000256" key="1">
    <source>
        <dbReference type="PROSITE-ProRule" id="PRU00169"/>
    </source>
</evidence>
<sequence>MNVALKPQVIAKNKIMIVDDEQPILDALKRLFRRQYDVSCFLDARQALEALAKDEFAAIISDMKMPIMSGAEFLASAYSMKPDIPRLLLTGFSDVDDTTRAINQGKITNYVSKPWLNVELKNLVEQAVEQYQLKRSVGQLQEEVKLKNNELEAQNRLLEKKVADRTAKLQKYAQSLKKAQRQQRLLFQDIIEMINLIVEEVTEEHAGHIKRVASHCRLLAEKLGLDRHTVTHCYLAGLMHEIGKVTLDDELIKQTEDQMDKAQRTKSRMHALKGAEILKKVPHLRPISLAVKHQYEHYDGSGFPEHLVGEQIPMAARILAVVNDFDKFIIGRSLGTPVPRHQAIAAIQAQAKNYDPTALATYIELLDLLLDFDEYHTDTCLTVELLEEGMTLSRDLKSQQGAVLLTKDTELNLVTIGKLKQYQKDWDYFFNVFVH</sequence>
<dbReference type="AlphaFoldDB" id="A0A2S0VMF4"/>
<dbReference type="Pfam" id="PF13487">
    <property type="entry name" value="HD_5"/>
    <property type="match status" value="1"/>
</dbReference>
<dbReference type="SUPFAM" id="SSF109604">
    <property type="entry name" value="HD-domain/PDEase-like"/>
    <property type="match status" value="1"/>
</dbReference>
<dbReference type="GO" id="GO:0000160">
    <property type="term" value="P:phosphorelay signal transduction system"/>
    <property type="evidence" value="ECO:0007669"/>
    <property type="project" value="InterPro"/>
</dbReference>
<evidence type="ECO:0000313" key="6">
    <source>
        <dbReference type="Proteomes" id="UP000244441"/>
    </source>
</evidence>
<evidence type="ECO:0000313" key="5">
    <source>
        <dbReference type="EMBL" id="AWB65362.1"/>
    </source>
</evidence>
<dbReference type="OrthoDB" id="9802066at2"/>
<dbReference type="InterPro" id="IPR001789">
    <property type="entry name" value="Sig_transdc_resp-reg_receiver"/>
</dbReference>
<reference evidence="5 6" key="1">
    <citation type="submission" date="2018-01" db="EMBL/GenBank/DDBJ databases">
        <title>Genome sequence of a Cantenovulum-like bacteria.</title>
        <authorList>
            <person name="Tan W.R."/>
            <person name="Lau N.-S."/>
            <person name="Go F."/>
            <person name="Amirul A.-A.A."/>
        </authorList>
    </citation>
    <scope>NUCLEOTIDE SEQUENCE [LARGE SCALE GENOMIC DNA]</scope>
    <source>
        <strain evidence="5 6">CCB-QB4</strain>
    </source>
</reference>
<feature type="coiled-coil region" evidence="2">
    <location>
        <begin position="137"/>
        <end position="182"/>
    </location>
</feature>
<dbReference type="Proteomes" id="UP000244441">
    <property type="component" value="Chromosome"/>
</dbReference>
<feature type="domain" description="HD-GYP" evidence="4">
    <location>
        <begin position="183"/>
        <end position="378"/>
    </location>
</feature>
<proteinExistence type="predicted"/>
<dbReference type="CDD" id="cd17569">
    <property type="entry name" value="REC_HupR-like"/>
    <property type="match status" value="1"/>
</dbReference>
<dbReference type="Gene3D" id="3.40.50.2300">
    <property type="match status" value="1"/>
</dbReference>
<dbReference type="SMART" id="SM00448">
    <property type="entry name" value="REC"/>
    <property type="match status" value="1"/>
</dbReference>
<feature type="modified residue" description="4-aspartylphosphate" evidence="1">
    <location>
        <position position="62"/>
    </location>
</feature>
<dbReference type="Pfam" id="PF00072">
    <property type="entry name" value="Response_reg"/>
    <property type="match status" value="1"/>
</dbReference>
<dbReference type="InterPro" id="IPR011006">
    <property type="entry name" value="CheY-like_superfamily"/>
</dbReference>
<keyword evidence="6" id="KW-1185">Reference proteome</keyword>
<dbReference type="InterPro" id="IPR003607">
    <property type="entry name" value="HD/PDEase_dom"/>
</dbReference>
<dbReference type="PROSITE" id="PS50110">
    <property type="entry name" value="RESPONSE_REGULATORY"/>
    <property type="match status" value="1"/>
</dbReference>
<organism evidence="5 6">
    <name type="scientific">Saccharobesus litoralis</name>
    <dbReference type="NCBI Taxonomy" id="2172099"/>
    <lineage>
        <taxon>Bacteria</taxon>
        <taxon>Pseudomonadati</taxon>
        <taxon>Pseudomonadota</taxon>
        <taxon>Gammaproteobacteria</taxon>
        <taxon>Alteromonadales</taxon>
        <taxon>Alteromonadaceae</taxon>
        <taxon>Saccharobesus</taxon>
    </lineage>
</organism>
<dbReference type="PANTHER" id="PTHR45228:SF8">
    <property type="entry name" value="TWO-COMPONENT RESPONSE REGULATOR-RELATED"/>
    <property type="match status" value="1"/>
</dbReference>
<dbReference type="RefSeq" id="WP_108601439.1">
    <property type="nucleotide sequence ID" value="NZ_CP026604.1"/>
</dbReference>
<evidence type="ECO:0000259" key="4">
    <source>
        <dbReference type="PROSITE" id="PS51832"/>
    </source>
</evidence>
<name>A0A2S0VMF4_9ALTE</name>
<evidence type="ECO:0000256" key="2">
    <source>
        <dbReference type="SAM" id="Coils"/>
    </source>
</evidence>
<dbReference type="KEGG" id="cate:C2869_02415"/>
<keyword evidence="2" id="KW-0175">Coiled coil</keyword>
<keyword evidence="1" id="KW-0597">Phosphoprotein</keyword>
<dbReference type="Gene3D" id="1.10.3210.10">
    <property type="entry name" value="Hypothetical protein af1432"/>
    <property type="match status" value="1"/>
</dbReference>
<dbReference type="InterPro" id="IPR037522">
    <property type="entry name" value="HD_GYP_dom"/>
</dbReference>
<dbReference type="PROSITE" id="PS51832">
    <property type="entry name" value="HD_GYP"/>
    <property type="match status" value="1"/>
</dbReference>
<protein>
    <submittedName>
        <fullName evidence="5">Uncharacterized protein</fullName>
    </submittedName>
</protein>
<dbReference type="GO" id="GO:0008081">
    <property type="term" value="F:phosphoric diester hydrolase activity"/>
    <property type="evidence" value="ECO:0007669"/>
    <property type="project" value="UniProtKB-ARBA"/>
</dbReference>
<dbReference type="SUPFAM" id="SSF52172">
    <property type="entry name" value="CheY-like"/>
    <property type="match status" value="1"/>
</dbReference>
<evidence type="ECO:0000259" key="3">
    <source>
        <dbReference type="PROSITE" id="PS50110"/>
    </source>
</evidence>
<dbReference type="PANTHER" id="PTHR45228">
    <property type="entry name" value="CYCLIC DI-GMP PHOSPHODIESTERASE TM_0186-RELATED"/>
    <property type="match status" value="1"/>
</dbReference>
<dbReference type="InterPro" id="IPR052020">
    <property type="entry name" value="Cyclic_di-GMP/3'3'-cGAMP_PDE"/>
</dbReference>
<dbReference type="CDD" id="cd00077">
    <property type="entry name" value="HDc"/>
    <property type="match status" value="1"/>
</dbReference>
<dbReference type="EMBL" id="CP026604">
    <property type="protein sequence ID" value="AWB65362.1"/>
    <property type="molecule type" value="Genomic_DNA"/>
</dbReference>
<gene>
    <name evidence="5" type="ORF">C2869_02415</name>
</gene>
<accession>A0A2S0VMF4</accession>